<keyword evidence="5" id="KW-1185">Reference proteome</keyword>
<dbReference type="InterPro" id="IPR055346">
    <property type="entry name" value="Fe-S_cluster_assembly_SufBD"/>
</dbReference>
<accession>A0AAU9D0R1</accession>
<dbReference type="PANTHER" id="PTHR30508">
    <property type="entry name" value="FES CLUSTER ASSEMBLY PROTEIN SUF"/>
    <property type="match status" value="1"/>
</dbReference>
<proteinExistence type="inferred from homology"/>
<dbReference type="Pfam" id="PF19295">
    <property type="entry name" value="SufBD_N"/>
    <property type="match status" value="1"/>
</dbReference>
<gene>
    <name evidence="4" type="ORF">XA3_07220</name>
</gene>
<dbReference type="Proteomes" id="UP001321861">
    <property type="component" value="Chromosome"/>
</dbReference>
<dbReference type="EMBL" id="AP026802">
    <property type="protein sequence ID" value="BDR58281.1"/>
    <property type="molecule type" value="Genomic_DNA"/>
</dbReference>
<evidence type="ECO:0000256" key="1">
    <source>
        <dbReference type="ARBA" id="ARBA00043967"/>
    </source>
</evidence>
<dbReference type="SUPFAM" id="SSF101960">
    <property type="entry name" value="Stabilizer of iron transporter SufD"/>
    <property type="match status" value="1"/>
</dbReference>
<evidence type="ECO:0000259" key="3">
    <source>
        <dbReference type="Pfam" id="PF19295"/>
    </source>
</evidence>
<dbReference type="AlphaFoldDB" id="A0AAU9D0R1"/>
<dbReference type="InterPro" id="IPR045595">
    <property type="entry name" value="SufBD_N"/>
</dbReference>
<dbReference type="PANTHER" id="PTHR30508:SF1">
    <property type="entry name" value="UPF0051 PROTEIN ABCI8, CHLOROPLASTIC-RELATED"/>
    <property type="match status" value="1"/>
</dbReference>
<dbReference type="Pfam" id="PF01458">
    <property type="entry name" value="SUFBD_core"/>
    <property type="match status" value="1"/>
</dbReference>
<feature type="domain" description="SUF system FeS cluster assembly SufBD N-terminal" evidence="3">
    <location>
        <begin position="66"/>
        <end position="143"/>
    </location>
</feature>
<comment type="similarity">
    <text evidence="1">Belongs to the iron-sulfur cluster assembly SufBD family.</text>
</comment>
<protein>
    <submittedName>
        <fullName evidence="4">Fe-S cluster assembly protein SufD</fullName>
    </submittedName>
</protein>
<sequence>MNDSSTSKQIEEFKNELIKSGSKDLSLPVFDQINVKSLQLMRLKKDFGSDSSISEPELTDDFGFVFANNQLTSLKIPTKYLDQGLVITDLKTAQAKYSELFRTYFAQLITAREDLLTYEHYCRLNGGVFIYVPDELKVNDTLQAYFSNNPNKSQSTQVILVVGKNAKLSMTENQVATELGVGDYSTFCEVYSQSGANLSYVVNDQAATDGHNYFYRSFNCGSRSVVNLTSGEFTKGNVLVNNKISLFGNDSTGEVKTVAIAQGDQTAAINSRVTNFGLRTRGNILQHGVILDQAKLVFNGIGQIVKGARGADSQQENRVLMLSKKARGDANPILLIDENDVTAGHAASVGRIDEEQLYYLESRGLNSDIAKRLIIKGFLESVITVVESKRTRSMLRSVIERSLGIADE</sequence>
<dbReference type="InterPro" id="IPR000825">
    <property type="entry name" value="SUF_FeS_clus_asmbl_SufBD_core"/>
</dbReference>
<evidence type="ECO:0000259" key="2">
    <source>
        <dbReference type="Pfam" id="PF01458"/>
    </source>
</evidence>
<dbReference type="GO" id="GO:0016226">
    <property type="term" value="P:iron-sulfur cluster assembly"/>
    <property type="evidence" value="ECO:0007669"/>
    <property type="project" value="InterPro"/>
</dbReference>
<feature type="domain" description="SUF system FeS cluster assembly SufBD core" evidence="2">
    <location>
        <begin position="147"/>
        <end position="378"/>
    </location>
</feature>
<dbReference type="KEGG" id="xap:XA3_07220"/>
<name>A0AAU9D0R1_9LACO</name>
<dbReference type="RefSeq" id="WP_317636195.1">
    <property type="nucleotide sequence ID" value="NZ_AP026802.1"/>
</dbReference>
<evidence type="ECO:0000313" key="4">
    <source>
        <dbReference type="EMBL" id="BDR58281.1"/>
    </source>
</evidence>
<reference evidence="4 5" key="1">
    <citation type="journal article" date="2023" name="Microbiol. Spectr.">
        <title>Symbiosis of Carpenter Bees with Uncharacterized Lactic Acid Bacteria Showing NAD Auxotrophy.</title>
        <authorList>
            <person name="Kawasaki S."/>
            <person name="Ozawa K."/>
            <person name="Mori T."/>
            <person name="Yamamoto A."/>
            <person name="Ito M."/>
            <person name="Ohkuma M."/>
            <person name="Sakamoto M."/>
            <person name="Matsutani M."/>
        </authorList>
    </citation>
    <scope>NUCLEOTIDE SEQUENCE [LARGE SCALE GENOMIC DNA]</scope>
    <source>
        <strain evidence="4 5">XA3</strain>
    </source>
</reference>
<organism evidence="4 5">
    <name type="scientific">Xylocopilactobacillus apicola</name>
    <dbReference type="NCBI Taxonomy" id="2932184"/>
    <lineage>
        <taxon>Bacteria</taxon>
        <taxon>Bacillati</taxon>
        <taxon>Bacillota</taxon>
        <taxon>Bacilli</taxon>
        <taxon>Lactobacillales</taxon>
        <taxon>Lactobacillaceae</taxon>
        <taxon>Xylocopilactobacillus</taxon>
    </lineage>
</organism>
<dbReference type="InterPro" id="IPR037284">
    <property type="entry name" value="SUF_FeS_clus_asmbl_SufBD_sf"/>
</dbReference>
<evidence type="ECO:0000313" key="5">
    <source>
        <dbReference type="Proteomes" id="UP001321861"/>
    </source>
</evidence>